<dbReference type="Proteomes" id="UP000308600">
    <property type="component" value="Unassembled WGS sequence"/>
</dbReference>
<accession>A0ACD3B705</accession>
<dbReference type="EMBL" id="ML208272">
    <property type="protein sequence ID" value="TFK73863.1"/>
    <property type="molecule type" value="Genomic_DNA"/>
</dbReference>
<sequence length="269" mass="30369">MVNMDNDQESPRFPPELEHKIFELCLSFHLHEEIAPVNLLLVAKRVTQWLTPLCYDVVMAHPTAPSPRIATTENIKKYGHHVHHFQTSLSSMNSLLSVCPNISNLAIWAHASKDLLDVIIHLPITRLSIDIGNLLRVRSRADLQTFLSRITHLDVSSRVTWAEEKVLSQFLVLTHVAMYGDIVGLEVGACLKYVKMLKAIVLVSTGSEEDGLEEVLTDREDPRIVGIRFGGTRTFRGDWKEGAYGGEDMWAFADDVMDKRQRARLEEGS</sequence>
<gene>
    <name evidence="1" type="ORF">BDN72DRAFT_956198</name>
</gene>
<evidence type="ECO:0000313" key="1">
    <source>
        <dbReference type="EMBL" id="TFK73863.1"/>
    </source>
</evidence>
<organism evidence="1 2">
    <name type="scientific">Pluteus cervinus</name>
    <dbReference type="NCBI Taxonomy" id="181527"/>
    <lineage>
        <taxon>Eukaryota</taxon>
        <taxon>Fungi</taxon>
        <taxon>Dikarya</taxon>
        <taxon>Basidiomycota</taxon>
        <taxon>Agaricomycotina</taxon>
        <taxon>Agaricomycetes</taxon>
        <taxon>Agaricomycetidae</taxon>
        <taxon>Agaricales</taxon>
        <taxon>Pluteineae</taxon>
        <taxon>Pluteaceae</taxon>
        <taxon>Pluteus</taxon>
    </lineage>
</organism>
<evidence type="ECO:0000313" key="2">
    <source>
        <dbReference type="Proteomes" id="UP000308600"/>
    </source>
</evidence>
<name>A0ACD3B705_9AGAR</name>
<keyword evidence="2" id="KW-1185">Reference proteome</keyword>
<protein>
    <submittedName>
        <fullName evidence="1">Uncharacterized protein</fullName>
    </submittedName>
</protein>
<proteinExistence type="predicted"/>
<reference evidence="1 2" key="1">
    <citation type="journal article" date="2019" name="Nat. Ecol. Evol.">
        <title>Megaphylogeny resolves global patterns of mushroom evolution.</title>
        <authorList>
            <person name="Varga T."/>
            <person name="Krizsan K."/>
            <person name="Foldi C."/>
            <person name="Dima B."/>
            <person name="Sanchez-Garcia M."/>
            <person name="Sanchez-Ramirez S."/>
            <person name="Szollosi G.J."/>
            <person name="Szarkandi J.G."/>
            <person name="Papp V."/>
            <person name="Albert L."/>
            <person name="Andreopoulos W."/>
            <person name="Angelini C."/>
            <person name="Antonin V."/>
            <person name="Barry K.W."/>
            <person name="Bougher N.L."/>
            <person name="Buchanan P."/>
            <person name="Buyck B."/>
            <person name="Bense V."/>
            <person name="Catcheside P."/>
            <person name="Chovatia M."/>
            <person name="Cooper J."/>
            <person name="Damon W."/>
            <person name="Desjardin D."/>
            <person name="Finy P."/>
            <person name="Geml J."/>
            <person name="Haridas S."/>
            <person name="Hughes K."/>
            <person name="Justo A."/>
            <person name="Karasinski D."/>
            <person name="Kautmanova I."/>
            <person name="Kiss B."/>
            <person name="Kocsube S."/>
            <person name="Kotiranta H."/>
            <person name="LaButti K.M."/>
            <person name="Lechner B.E."/>
            <person name="Liimatainen K."/>
            <person name="Lipzen A."/>
            <person name="Lukacs Z."/>
            <person name="Mihaltcheva S."/>
            <person name="Morgado L.N."/>
            <person name="Niskanen T."/>
            <person name="Noordeloos M.E."/>
            <person name="Ohm R.A."/>
            <person name="Ortiz-Santana B."/>
            <person name="Ovrebo C."/>
            <person name="Racz N."/>
            <person name="Riley R."/>
            <person name="Savchenko A."/>
            <person name="Shiryaev A."/>
            <person name="Soop K."/>
            <person name="Spirin V."/>
            <person name="Szebenyi C."/>
            <person name="Tomsovsky M."/>
            <person name="Tulloss R.E."/>
            <person name="Uehling J."/>
            <person name="Grigoriev I.V."/>
            <person name="Vagvolgyi C."/>
            <person name="Papp T."/>
            <person name="Martin F.M."/>
            <person name="Miettinen O."/>
            <person name="Hibbett D.S."/>
            <person name="Nagy L.G."/>
        </authorList>
    </citation>
    <scope>NUCLEOTIDE SEQUENCE [LARGE SCALE GENOMIC DNA]</scope>
    <source>
        <strain evidence="1 2">NL-1719</strain>
    </source>
</reference>